<sequence>MCWLSAKACFIYAIRRPSRPFLVCTGRSFLLCFVPPNLFRLYRLLFRVFPSLGRRWAPVIKECRLSDAVEGFLKMLGKRRARTIILSRKKAVREEGPSCLGKRKYNKCGRMQTLKLINRYKSHGLPVVASKNSLPHRSSMH</sequence>
<protein>
    <submittedName>
        <fullName evidence="1">Uncharacterized protein</fullName>
    </submittedName>
</protein>
<accession>A0A8T2R4N5</accession>
<dbReference type="EMBL" id="CM035434">
    <property type="protein sequence ID" value="KAH7291289.1"/>
    <property type="molecule type" value="Genomic_DNA"/>
</dbReference>
<dbReference type="AlphaFoldDB" id="A0A8T2R4N5"/>
<keyword evidence="2" id="KW-1185">Reference proteome</keyword>
<evidence type="ECO:0000313" key="2">
    <source>
        <dbReference type="Proteomes" id="UP000825935"/>
    </source>
</evidence>
<organism evidence="1 2">
    <name type="scientific">Ceratopteris richardii</name>
    <name type="common">Triangle waterfern</name>
    <dbReference type="NCBI Taxonomy" id="49495"/>
    <lineage>
        <taxon>Eukaryota</taxon>
        <taxon>Viridiplantae</taxon>
        <taxon>Streptophyta</taxon>
        <taxon>Embryophyta</taxon>
        <taxon>Tracheophyta</taxon>
        <taxon>Polypodiopsida</taxon>
        <taxon>Polypodiidae</taxon>
        <taxon>Polypodiales</taxon>
        <taxon>Pteridineae</taxon>
        <taxon>Pteridaceae</taxon>
        <taxon>Parkerioideae</taxon>
        <taxon>Ceratopteris</taxon>
    </lineage>
</organism>
<gene>
    <name evidence="1" type="ORF">KP509_29G010200</name>
</gene>
<proteinExistence type="predicted"/>
<dbReference type="Proteomes" id="UP000825935">
    <property type="component" value="Chromosome 29"/>
</dbReference>
<reference evidence="1" key="1">
    <citation type="submission" date="2021-08" db="EMBL/GenBank/DDBJ databases">
        <title>WGS assembly of Ceratopteris richardii.</title>
        <authorList>
            <person name="Marchant D.B."/>
            <person name="Chen G."/>
            <person name="Jenkins J."/>
            <person name="Shu S."/>
            <person name="Leebens-Mack J."/>
            <person name="Grimwood J."/>
            <person name="Schmutz J."/>
            <person name="Soltis P."/>
            <person name="Soltis D."/>
            <person name="Chen Z.-H."/>
        </authorList>
    </citation>
    <scope>NUCLEOTIDE SEQUENCE</scope>
    <source>
        <strain evidence="1">Whitten #5841</strain>
        <tissue evidence="1">Leaf</tissue>
    </source>
</reference>
<comment type="caution">
    <text evidence="1">The sequence shown here is derived from an EMBL/GenBank/DDBJ whole genome shotgun (WGS) entry which is preliminary data.</text>
</comment>
<evidence type="ECO:0000313" key="1">
    <source>
        <dbReference type="EMBL" id="KAH7291289.1"/>
    </source>
</evidence>
<name>A0A8T2R4N5_CERRI</name>